<evidence type="ECO:0000259" key="1">
    <source>
        <dbReference type="Pfam" id="PF01521"/>
    </source>
</evidence>
<feature type="domain" description="Core" evidence="1">
    <location>
        <begin position="2"/>
        <end position="104"/>
    </location>
</feature>
<dbReference type="NCBIfam" id="TIGR00049">
    <property type="entry name" value="iron-sulfur cluster assembly accessory protein"/>
    <property type="match status" value="1"/>
</dbReference>
<name>A0ABW6IFS7_9CYAN</name>
<evidence type="ECO:0000313" key="3">
    <source>
        <dbReference type="Proteomes" id="UP001600165"/>
    </source>
</evidence>
<proteinExistence type="predicted"/>
<dbReference type="PANTHER" id="PTHR47265">
    <property type="entry name" value="IRON-SULFUR ASSEMBLY PROTEIN ISCA, CHLOROPLASTIC"/>
    <property type="match status" value="1"/>
</dbReference>
<sequence length="113" mass="12300">MIHLSPAAAKEISRLRSQSHLLDASCRVGFEPGGCSQWYYTLDFSQAAAIAEEDVVYVVHNIKLVVNTQHLGYLEGLVIDYSEDLMGGGFRFHNPNAAEHCGCGHSFSMGVVG</sequence>
<dbReference type="PANTHER" id="PTHR47265:SF1">
    <property type="entry name" value="IRON-SULFUR ASSEMBLY PROTEIN ISCA, CHLOROPLASTIC"/>
    <property type="match status" value="1"/>
</dbReference>
<dbReference type="Gene3D" id="2.60.300.12">
    <property type="entry name" value="HesB-like domain"/>
    <property type="match status" value="1"/>
</dbReference>
<dbReference type="InterPro" id="IPR017870">
    <property type="entry name" value="FeS_cluster_insertion_CS"/>
</dbReference>
<comment type="caution">
    <text evidence="2">The sequence shown here is derived from an EMBL/GenBank/DDBJ whole genome shotgun (WGS) entry which is preliminary data.</text>
</comment>
<keyword evidence="3" id="KW-1185">Reference proteome</keyword>
<reference evidence="2 3" key="1">
    <citation type="submission" date="2024-10" db="EMBL/GenBank/DDBJ databases">
        <authorList>
            <person name="Ratan Roy A."/>
            <person name="Morales Sandoval P.H."/>
            <person name="De Los Santos Villalobos S."/>
            <person name="Chakraborty S."/>
            <person name="Mukherjee J."/>
        </authorList>
    </citation>
    <scope>NUCLEOTIDE SEQUENCE [LARGE SCALE GENOMIC DNA]</scope>
    <source>
        <strain evidence="2 3">S1</strain>
    </source>
</reference>
<dbReference type="Pfam" id="PF01521">
    <property type="entry name" value="Fe-S_biosyn"/>
    <property type="match status" value="1"/>
</dbReference>
<dbReference type="InterPro" id="IPR031108">
    <property type="entry name" value="IscA_plant_cyanobact"/>
</dbReference>
<dbReference type="InterPro" id="IPR035903">
    <property type="entry name" value="HesB-like_dom_sf"/>
</dbReference>
<protein>
    <submittedName>
        <fullName evidence="2">HesB/IscA family protein</fullName>
    </submittedName>
</protein>
<dbReference type="RefSeq" id="WP_377965401.1">
    <property type="nucleotide sequence ID" value="NZ_JBHZOL010000076.1"/>
</dbReference>
<dbReference type="SUPFAM" id="SSF89360">
    <property type="entry name" value="HesB-like domain"/>
    <property type="match status" value="1"/>
</dbReference>
<gene>
    <name evidence="2" type="ORF">ACFVKH_12230</name>
</gene>
<accession>A0ABW6IFS7</accession>
<dbReference type="EMBL" id="JBHZOL010000076">
    <property type="protein sequence ID" value="MFE4107053.1"/>
    <property type="molecule type" value="Genomic_DNA"/>
</dbReference>
<dbReference type="PROSITE" id="PS01152">
    <property type="entry name" value="HESB"/>
    <property type="match status" value="1"/>
</dbReference>
<dbReference type="InterPro" id="IPR000361">
    <property type="entry name" value="ATAP_core_dom"/>
</dbReference>
<dbReference type="InterPro" id="IPR016092">
    <property type="entry name" value="ATAP"/>
</dbReference>
<dbReference type="Proteomes" id="UP001600165">
    <property type="component" value="Unassembled WGS sequence"/>
</dbReference>
<evidence type="ECO:0000313" key="2">
    <source>
        <dbReference type="EMBL" id="MFE4107053.1"/>
    </source>
</evidence>
<organism evidence="2 3">
    <name type="scientific">Almyronema epifaneia S1</name>
    <dbReference type="NCBI Taxonomy" id="2991925"/>
    <lineage>
        <taxon>Bacteria</taxon>
        <taxon>Bacillati</taxon>
        <taxon>Cyanobacteriota</taxon>
        <taxon>Cyanophyceae</taxon>
        <taxon>Nodosilineales</taxon>
        <taxon>Nodosilineaceae</taxon>
        <taxon>Almyronema</taxon>
        <taxon>Almyronema epifaneia</taxon>
    </lineage>
</organism>